<dbReference type="Pfam" id="PF13424">
    <property type="entry name" value="TPR_12"/>
    <property type="match status" value="1"/>
</dbReference>
<evidence type="ECO:0000256" key="4">
    <source>
        <dbReference type="ARBA" id="ARBA00022803"/>
    </source>
</evidence>
<evidence type="ECO:0000256" key="1">
    <source>
        <dbReference type="ARBA" id="ARBA00004496"/>
    </source>
</evidence>
<keyword evidence="4" id="KW-0802">TPR repeat</keyword>
<dbReference type="GO" id="GO:0019894">
    <property type="term" value="F:kinesin binding"/>
    <property type="evidence" value="ECO:0007669"/>
    <property type="project" value="TreeGrafter"/>
</dbReference>
<dbReference type="Proteomes" id="UP000091820">
    <property type="component" value="Unassembled WGS sequence"/>
</dbReference>
<comment type="subcellular location">
    <subcellularLocation>
        <location evidence="1">Cytoplasm</location>
    </subcellularLocation>
</comment>
<dbReference type="InterPro" id="IPR011990">
    <property type="entry name" value="TPR-like_helical_dom_sf"/>
</dbReference>
<dbReference type="EnsemblMetazoa" id="GBRI043765-RA">
    <property type="protein sequence ID" value="GBRI043765-PA"/>
    <property type="gene ID" value="GBRI043765"/>
</dbReference>
<name>A0A1A9X4D8_9MUSC</name>
<dbReference type="PANTHER" id="PTHR45783:SF3">
    <property type="entry name" value="KINESIN LIGHT CHAIN"/>
    <property type="match status" value="1"/>
</dbReference>
<evidence type="ECO:0000313" key="6">
    <source>
        <dbReference type="Proteomes" id="UP000091820"/>
    </source>
</evidence>
<dbReference type="VEuPathDB" id="VectorBase:GBRI043765"/>
<keyword evidence="3" id="KW-0677">Repeat</keyword>
<dbReference type="SUPFAM" id="SSF48452">
    <property type="entry name" value="TPR-like"/>
    <property type="match status" value="1"/>
</dbReference>
<reference evidence="6" key="1">
    <citation type="submission" date="2014-03" db="EMBL/GenBank/DDBJ databases">
        <authorList>
            <person name="Aksoy S."/>
            <person name="Warren W."/>
            <person name="Wilson R.K."/>
        </authorList>
    </citation>
    <scope>NUCLEOTIDE SEQUENCE [LARGE SCALE GENOMIC DNA]</scope>
    <source>
        <strain evidence="6">IAEA</strain>
    </source>
</reference>
<reference evidence="5" key="2">
    <citation type="submission" date="2020-05" db="UniProtKB">
        <authorList>
            <consortium name="EnsemblMetazoa"/>
        </authorList>
    </citation>
    <scope>IDENTIFICATION</scope>
    <source>
        <strain evidence="5">IAEA</strain>
    </source>
</reference>
<keyword evidence="6" id="KW-1185">Reference proteome</keyword>
<accession>A0A1A9X4D8</accession>
<evidence type="ECO:0000256" key="3">
    <source>
        <dbReference type="ARBA" id="ARBA00022737"/>
    </source>
</evidence>
<dbReference type="STRING" id="37001.A0A1A9X4D8"/>
<evidence type="ECO:0008006" key="7">
    <source>
        <dbReference type="Google" id="ProtNLM"/>
    </source>
</evidence>
<sequence>MLLMRTKTKTCEHKMAHLKGEKDYLERSQASANAICEIHQNYDMAMHTYKLSLSKEYAYAYVTNLNNWALYHGRRGEFSEASQLLKKSYDIRKGFWLNHPTTMITLSNLAMTYTYSGLLYEAETTSLEAIHLMERIKSGDYLLLALHFHALASLYKYQNRHKDEEKVYHSVLIIYKSHYGAKDDIVIDMNVRLADCLTKQKKFLEAEQIYKDVLTEACQRENTCIETIHVPEVHEISKAPQADKLWFKIKKVSHPSVAKTIKKLLDLYSLRDAN</sequence>
<dbReference type="Gene3D" id="1.25.40.10">
    <property type="entry name" value="Tetratricopeptide repeat domain"/>
    <property type="match status" value="1"/>
</dbReference>
<proteinExistence type="predicted"/>
<evidence type="ECO:0000256" key="2">
    <source>
        <dbReference type="ARBA" id="ARBA00022490"/>
    </source>
</evidence>
<dbReference type="InterPro" id="IPR002151">
    <property type="entry name" value="Kinesin_light"/>
</dbReference>
<dbReference type="PANTHER" id="PTHR45783">
    <property type="entry name" value="KINESIN LIGHT CHAIN"/>
    <property type="match status" value="1"/>
</dbReference>
<dbReference type="GO" id="GO:0005871">
    <property type="term" value="C:kinesin complex"/>
    <property type="evidence" value="ECO:0007669"/>
    <property type="project" value="InterPro"/>
</dbReference>
<keyword evidence="2" id="KW-0963">Cytoplasm</keyword>
<organism evidence="5 6">
    <name type="scientific">Glossina brevipalpis</name>
    <dbReference type="NCBI Taxonomy" id="37001"/>
    <lineage>
        <taxon>Eukaryota</taxon>
        <taxon>Metazoa</taxon>
        <taxon>Ecdysozoa</taxon>
        <taxon>Arthropoda</taxon>
        <taxon>Hexapoda</taxon>
        <taxon>Insecta</taxon>
        <taxon>Pterygota</taxon>
        <taxon>Neoptera</taxon>
        <taxon>Endopterygota</taxon>
        <taxon>Diptera</taxon>
        <taxon>Brachycera</taxon>
        <taxon>Muscomorpha</taxon>
        <taxon>Hippoboscoidea</taxon>
        <taxon>Glossinidae</taxon>
        <taxon>Glossina</taxon>
    </lineage>
</organism>
<evidence type="ECO:0000313" key="5">
    <source>
        <dbReference type="EnsemblMetazoa" id="GBRI043765-PA"/>
    </source>
</evidence>
<dbReference type="GO" id="GO:0007018">
    <property type="term" value="P:microtubule-based movement"/>
    <property type="evidence" value="ECO:0007669"/>
    <property type="project" value="TreeGrafter"/>
</dbReference>
<protein>
    <recommendedName>
        <fullName evidence="7">MalT-like TPR region domain-containing protein</fullName>
    </recommendedName>
</protein>
<dbReference type="GO" id="GO:0005737">
    <property type="term" value="C:cytoplasm"/>
    <property type="evidence" value="ECO:0007669"/>
    <property type="project" value="UniProtKB-SubCell"/>
</dbReference>
<dbReference type="AlphaFoldDB" id="A0A1A9X4D8"/>